<protein>
    <submittedName>
        <fullName evidence="15">Zinc finger MYND domain-containing protein 11</fullName>
    </submittedName>
</protein>
<dbReference type="Proteomes" id="UP000008144">
    <property type="component" value="Unassembled WGS sequence"/>
</dbReference>
<dbReference type="InterPro" id="IPR047268">
    <property type="entry name" value="PWWP_BS69"/>
</dbReference>
<dbReference type="GO" id="GO:0034243">
    <property type="term" value="P:regulation of transcription elongation by RNA polymerase II"/>
    <property type="evidence" value="ECO:0000318"/>
    <property type="project" value="GO_Central"/>
</dbReference>
<dbReference type="PANTHER" id="PTHR46379:SF1">
    <property type="entry name" value="ZINC FINGER MYND DOMAIN-CONTAINING PROTEIN 11"/>
    <property type="match status" value="1"/>
</dbReference>
<dbReference type="InterPro" id="IPR036427">
    <property type="entry name" value="Bromodomain-like_sf"/>
</dbReference>
<feature type="compositionally biased region" description="Basic residues" evidence="11">
    <location>
        <begin position="394"/>
        <end position="407"/>
    </location>
</feature>
<evidence type="ECO:0000313" key="16">
    <source>
        <dbReference type="Proteomes" id="UP000008144"/>
    </source>
</evidence>
<dbReference type="PROSITE" id="PS01360">
    <property type="entry name" value="ZF_MYND_1"/>
    <property type="match status" value="1"/>
</dbReference>
<dbReference type="InterPro" id="IPR047269">
    <property type="entry name" value="ZMY11"/>
</dbReference>
<evidence type="ECO:0000259" key="13">
    <source>
        <dbReference type="PROSITE" id="PS50865"/>
    </source>
</evidence>
<accession>F6RD45</accession>
<dbReference type="HOGENOM" id="CLU_031462_2_0_1"/>
<evidence type="ECO:0000256" key="5">
    <source>
        <dbReference type="ARBA" id="ARBA00022833"/>
    </source>
</evidence>
<gene>
    <name evidence="15" type="primary">LOC100187074</name>
</gene>
<name>F6RD45_CIOIN</name>
<comment type="subcellular location">
    <subcellularLocation>
        <location evidence="1">Nucleus</location>
    </subcellularLocation>
</comment>
<dbReference type="InterPro" id="IPR001487">
    <property type="entry name" value="Bromodomain"/>
</dbReference>
<dbReference type="Ensembl" id="ENSCINT00000006305.3">
    <property type="protein sequence ID" value="ENSCINP00000006305.3"/>
    <property type="gene ID" value="ENSCING00000003119.3"/>
</dbReference>
<keyword evidence="6" id="KW-0156">Chromatin regulator</keyword>
<evidence type="ECO:0000256" key="8">
    <source>
        <dbReference type="ARBA" id="ARBA00023242"/>
    </source>
</evidence>
<evidence type="ECO:0000259" key="14">
    <source>
        <dbReference type="PROSITE" id="PS52014"/>
    </source>
</evidence>
<dbReference type="GO" id="GO:0003714">
    <property type="term" value="F:transcription corepressor activity"/>
    <property type="evidence" value="ECO:0007669"/>
    <property type="project" value="InterPro"/>
</dbReference>
<evidence type="ECO:0000256" key="9">
    <source>
        <dbReference type="PROSITE-ProRule" id="PRU00134"/>
    </source>
</evidence>
<keyword evidence="8" id="KW-0539">Nucleus</keyword>
<dbReference type="FunCoup" id="F6RD45">
    <property type="interactions" value="173"/>
</dbReference>
<keyword evidence="10" id="KW-0175">Coiled coil</keyword>
<dbReference type="GO" id="GO:0008270">
    <property type="term" value="F:zinc ion binding"/>
    <property type="evidence" value="ECO:0007669"/>
    <property type="project" value="UniProtKB-KW"/>
</dbReference>
<feature type="domain" description="PWWP" evidence="12">
    <location>
        <begin position="232"/>
        <end position="272"/>
    </location>
</feature>
<keyword evidence="3" id="KW-0479">Metal-binding</keyword>
<feature type="domain" description="MYND-type" evidence="13">
    <location>
        <begin position="508"/>
        <end position="542"/>
    </location>
</feature>
<sequence length="549" mass="63730">MTDTEIAYCGRRTNPKVVLQLYSAIEMIRKQRQIANIQRVVRVMEKDNSYTPTQILHHIHNAVLDRLVIETITVGCKGSKLGVEQEGYWIPDPEQTSDKQTTKRERIELGRCLHFVATQQKELMPELNQKPSKEICPFYDYFIHTHYDLTMLQKDCQNCVFSSVDEFQAKVELISHNYSVVFGENNKLTKLAKQVIEECQHDLVELRLCQNCFHLSNTKPVKEWFCKPCQPPHQVVWAKQKGFEFWPAKVIRVEDNRIDVRFFGKQHPRAWVGADAVRAITVSPAQLKVKKKPQWKQANDEMQEYIRQCECMKVNKNGENCGNKSLASKIGSPQNLHLGYIKKHKAKNEGRPQPKQDAMVLQINDIGDEIKTEDSVINKLSVMDETLKRSLSTSKKRNRQKSTQSKKLKVDSSQDVAMQVFNKFKDYLVESNHLQQAKLMRSVSIKISKLLWRRRHVRINNIVQASFAQQDAELNLKNELEAQYNEQYKKLKEEYEKKIMEAKKLQWCALCGEKADVFCCRNTNYCSTACMDKHRTEHSALCISTKDGS</sequence>
<dbReference type="Gene3D" id="1.20.920.10">
    <property type="entry name" value="Bromodomain-like"/>
    <property type="match status" value="1"/>
</dbReference>
<dbReference type="SUPFAM" id="SSF144232">
    <property type="entry name" value="HIT/MYND zinc finger-like"/>
    <property type="match status" value="1"/>
</dbReference>
<dbReference type="AlphaFoldDB" id="F6RD45"/>
<dbReference type="STRING" id="7719.ENSCINP00000006305"/>
<reference evidence="15" key="3">
    <citation type="submission" date="2025-09" db="UniProtKB">
        <authorList>
            <consortium name="Ensembl"/>
        </authorList>
    </citation>
    <scope>IDENTIFICATION</scope>
</reference>
<evidence type="ECO:0000256" key="6">
    <source>
        <dbReference type="ARBA" id="ARBA00022853"/>
    </source>
</evidence>
<dbReference type="OMA" id="HQIWDAI"/>
<evidence type="ECO:0000256" key="1">
    <source>
        <dbReference type="ARBA" id="ARBA00004123"/>
    </source>
</evidence>
<feature type="domain" description="SAMD1-like winged helix (WH)" evidence="14">
    <location>
        <begin position="9"/>
        <end position="85"/>
    </location>
</feature>
<dbReference type="Pfam" id="PF24324">
    <property type="entry name" value="MYND_ZMYND11_ZMYD8"/>
    <property type="match status" value="1"/>
</dbReference>
<dbReference type="CDD" id="cd20159">
    <property type="entry name" value="PWWP_BS69"/>
    <property type="match status" value="1"/>
</dbReference>
<evidence type="ECO:0000256" key="3">
    <source>
        <dbReference type="ARBA" id="ARBA00022723"/>
    </source>
</evidence>
<dbReference type="Pfam" id="PF00855">
    <property type="entry name" value="PWWP"/>
    <property type="match status" value="1"/>
</dbReference>
<dbReference type="SUPFAM" id="SSF47370">
    <property type="entry name" value="Bromodomain"/>
    <property type="match status" value="1"/>
</dbReference>
<dbReference type="Pfam" id="PF00439">
    <property type="entry name" value="Bromodomain"/>
    <property type="match status" value="1"/>
</dbReference>
<dbReference type="InterPro" id="IPR002893">
    <property type="entry name" value="Znf_MYND"/>
</dbReference>
<dbReference type="PROSITE" id="PS50865">
    <property type="entry name" value="ZF_MYND_2"/>
    <property type="match status" value="1"/>
</dbReference>
<evidence type="ECO:0000256" key="7">
    <source>
        <dbReference type="ARBA" id="ARBA00023117"/>
    </source>
</evidence>
<reference evidence="16" key="1">
    <citation type="journal article" date="2002" name="Science">
        <title>The draft genome of Ciona intestinalis: insights into chordate and vertebrate origins.</title>
        <authorList>
            <person name="Dehal P."/>
            <person name="Satou Y."/>
            <person name="Campbell R.K."/>
            <person name="Chapman J."/>
            <person name="Degnan B."/>
            <person name="De Tomaso A."/>
            <person name="Davidson B."/>
            <person name="Di Gregorio A."/>
            <person name="Gelpke M."/>
            <person name="Goodstein D.M."/>
            <person name="Harafuji N."/>
            <person name="Hastings K.E."/>
            <person name="Ho I."/>
            <person name="Hotta K."/>
            <person name="Huang W."/>
            <person name="Kawashima T."/>
            <person name="Lemaire P."/>
            <person name="Martinez D."/>
            <person name="Meinertzhagen I.A."/>
            <person name="Necula S."/>
            <person name="Nonaka M."/>
            <person name="Putnam N."/>
            <person name="Rash S."/>
            <person name="Saiga H."/>
            <person name="Satake M."/>
            <person name="Terry A."/>
            <person name="Yamada L."/>
            <person name="Wang H.G."/>
            <person name="Awazu S."/>
            <person name="Azumi K."/>
            <person name="Boore J."/>
            <person name="Branno M."/>
            <person name="Chin-Bow S."/>
            <person name="DeSantis R."/>
            <person name="Doyle S."/>
            <person name="Francino P."/>
            <person name="Keys D.N."/>
            <person name="Haga S."/>
            <person name="Hayashi H."/>
            <person name="Hino K."/>
            <person name="Imai K.S."/>
            <person name="Inaba K."/>
            <person name="Kano S."/>
            <person name="Kobayashi K."/>
            <person name="Kobayashi M."/>
            <person name="Lee B.I."/>
            <person name="Makabe K.W."/>
            <person name="Manohar C."/>
            <person name="Matassi G."/>
            <person name="Medina M."/>
            <person name="Mochizuki Y."/>
            <person name="Mount S."/>
            <person name="Morishita T."/>
            <person name="Miura S."/>
            <person name="Nakayama A."/>
            <person name="Nishizaka S."/>
            <person name="Nomoto H."/>
            <person name="Ohta F."/>
            <person name="Oishi K."/>
            <person name="Rigoutsos I."/>
            <person name="Sano M."/>
            <person name="Sasaki A."/>
            <person name="Sasakura Y."/>
            <person name="Shoguchi E."/>
            <person name="Shin-i T."/>
            <person name="Spagnuolo A."/>
            <person name="Stainier D."/>
            <person name="Suzuki M.M."/>
            <person name="Tassy O."/>
            <person name="Takatori N."/>
            <person name="Tokuoka M."/>
            <person name="Yagi K."/>
            <person name="Yoshizaki F."/>
            <person name="Wada S."/>
            <person name="Zhang C."/>
            <person name="Hyatt P.D."/>
            <person name="Larimer F."/>
            <person name="Detter C."/>
            <person name="Doggett N."/>
            <person name="Glavina T."/>
            <person name="Hawkins T."/>
            <person name="Richardson P."/>
            <person name="Lucas S."/>
            <person name="Kohara Y."/>
            <person name="Levine M."/>
            <person name="Satoh N."/>
            <person name="Rokhsar D.S."/>
        </authorList>
    </citation>
    <scope>NUCLEOTIDE SEQUENCE [LARGE SCALE GENOMIC DNA]</scope>
</reference>
<dbReference type="GO" id="GO:0003677">
    <property type="term" value="F:DNA binding"/>
    <property type="evidence" value="ECO:0007669"/>
    <property type="project" value="InterPro"/>
</dbReference>
<reference evidence="15" key="2">
    <citation type="submission" date="2025-08" db="UniProtKB">
        <authorList>
            <consortium name="Ensembl"/>
        </authorList>
    </citation>
    <scope>IDENTIFICATION</scope>
</reference>
<dbReference type="InParanoid" id="F6RD45"/>
<evidence type="ECO:0000259" key="12">
    <source>
        <dbReference type="PROSITE" id="PS50812"/>
    </source>
</evidence>
<keyword evidence="16" id="KW-1185">Reference proteome</keyword>
<dbReference type="PROSITE" id="PS52014">
    <property type="entry name" value="SAMD1_WH"/>
    <property type="match status" value="1"/>
</dbReference>
<evidence type="ECO:0000256" key="4">
    <source>
        <dbReference type="ARBA" id="ARBA00022771"/>
    </source>
</evidence>
<dbReference type="SUPFAM" id="SSF63748">
    <property type="entry name" value="Tudor/PWWP/MBT"/>
    <property type="match status" value="1"/>
</dbReference>
<evidence type="ECO:0000256" key="10">
    <source>
        <dbReference type="SAM" id="Coils"/>
    </source>
</evidence>
<keyword evidence="5" id="KW-0862">Zinc</keyword>
<keyword evidence="4 9" id="KW-0863">Zinc-finger</keyword>
<dbReference type="GO" id="GO:0005634">
    <property type="term" value="C:nucleus"/>
    <property type="evidence" value="ECO:0000318"/>
    <property type="project" value="GO_Central"/>
</dbReference>
<dbReference type="PANTHER" id="PTHR46379">
    <property type="entry name" value="ZINC FINGER MYND DOMAIN-CONTAINING"/>
    <property type="match status" value="1"/>
</dbReference>
<dbReference type="InterPro" id="IPR048589">
    <property type="entry name" value="SAMD1-like_WH"/>
</dbReference>
<dbReference type="GeneTree" id="ENSGT00940000156942"/>
<dbReference type="GO" id="GO:0009966">
    <property type="term" value="P:regulation of signal transduction"/>
    <property type="evidence" value="ECO:0000318"/>
    <property type="project" value="GO_Central"/>
</dbReference>
<dbReference type="InterPro" id="IPR000313">
    <property type="entry name" value="PWWP_dom"/>
</dbReference>
<keyword evidence="7" id="KW-0103">Bromodomain</keyword>
<evidence type="ECO:0000313" key="15">
    <source>
        <dbReference type="Ensembl" id="ENSCINP00000006305.3"/>
    </source>
</evidence>
<feature type="coiled-coil region" evidence="10">
    <location>
        <begin position="474"/>
        <end position="505"/>
    </location>
</feature>
<evidence type="ECO:0000256" key="11">
    <source>
        <dbReference type="SAM" id="MobiDB-lite"/>
    </source>
</evidence>
<dbReference type="PROSITE" id="PS50812">
    <property type="entry name" value="PWWP"/>
    <property type="match status" value="1"/>
</dbReference>
<dbReference type="SMART" id="SM00293">
    <property type="entry name" value="PWWP"/>
    <property type="match status" value="1"/>
</dbReference>
<keyword evidence="2" id="KW-0597">Phosphoprotein</keyword>
<evidence type="ECO:0000256" key="2">
    <source>
        <dbReference type="ARBA" id="ARBA00022553"/>
    </source>
</evidence>
<dbReference type="GO" id="GO:0006325">
    <property type="term" value="P:chromatin organization"/>
    <property type="evidence" value="ECO:0007669"/>
    <property type="project" value="UniProtKB-KW"/>
</dbReference>
<proteinExistence type="predicted"/>
<feature type="region of interest" description="Disordered" evidence="11">
    <location>
        <begin position="390"/>
        <end position="410"/>
    </location>
</feature>
<dbReference type="Gene3D" id="2.30.30.140">
    <property type="match status" value="1"/>
</dbReference>
<organism evidence="15 16">
    <name type="scientific">Ciona intestinalis</name>
    <name type="common">Transparent sea squirt</name>
    <name type="synonym">Ascidia intestinalis</name>
    <dbReference type="NCBI Taxonomy" id="7719"/>
    <lineage>
        <taxon>Eukaryota</taxon>
        <taxon>Metazoa</taxon>
        <taxon>Chordata</taxon>
        <taxon>Tunicata</taxon>
        <taxon>Ascidiacea</taxon>
        <taxon>Phlebobranchia</taxon>
        <taxon>Cionidae</taxon>
        <taxon>Ciona</taxon>
    </lineage>
</organism>
<dbReference type="InterPro" id="IPR057053">
    <property type="entry name" value="MYND_ZMYND11_ZMYD8"/>
</dbReference>